<dbReference type="EMBL" id="SETE01000002">
    <property type="protein sequence ID" value="RYM35181.1"/>
    <property type="molecule type" value="Genomic_DNA"/>
</dbReference>
<organism evidence="1 2">
    <name type="scientific">Brumimicrobium glaciale</name>
    <dbReference type="NCBI Taxonomy" id="200475"/>
    <lineage>
        <taxon>Bacteria</taxon>
        <taxon>Pseudomonadati</taxon>
        <taxon>Bacteroidota</taxon>
        <taxon>Flavobacteriia</taxon>
        <taxon>Flavobacteriales</taxon>
        <taxon>Crocinitomicaceae</taxon>
        <taxon>Brumimicrobium</taxon>
    </lineage>
</organism>
<evidence type="ECO:0008006" key="3">
    <source>
        <dbReference type="Google" id="ProtNLM"/>
    </source>
</evidence>
<evidence type="ECO:0000313" key="2">
    <source>
        <dbReference type="Proteomes" id="UP000293952"/>
    </source>
</evidence>
<gene>
    <name evidence="1" type="ORF">ERX46_04755</name>
</gene>
<keyword evidence="2" id="KW-1185">Reference proteome</keyword>
<reference evidence="1 2" key="1">
    <citation type="submission" date="2019-02" db="EMBL/GenBank/DDBJ databases">
        <title>Genome sequence of the sea-ice species Brumimicrobium glaciale.</title>
        <authorList>
            <person name="Bowman J.P."/>
        </authorList>
    </citation>
    <scope>NUCLEOTIDE SEQUENCE [LARGE SCALE GENOMIC DNA]</scope>
    <source>
        <strain evidence="1 2">IC156</strain>
    </source>
</reference>
<accession>A0A4Q4KNX9</accession>
<comment type="caution">
    <text evidence="1">The sequence shown here is derived from an EMBL/GenBank/DDBJ whole genome shotgun (WGS) entry which is preliminary data.</text>
</comment>
<name>A0A4Q4KNX9_9FLAO</name>
<evidence type="ECO:0000313" key="1">
    <source>
        <dbReference type="EMBL" id="RYM35181.1"/>
    </source>
</evidence>
<dbReference type="CDD" id="cd22784">
    <property type="entry name" value="DPBB_MltA_YuiC-like"/>
    <property type="match status" value="1"/>
</dbReference>
<proteinExistence type="predicted"/>
<dbReference type="AlphaFoldDB" id="A0A4Q4KNX9"/>
<protein>
    <recommendedName>
        <fullName evidence="3">3D domain-containing protein</fullName>
    </recommendedName>
</protein>
<sequence length="105" mass="11954">MTVKASAYNSLNNQTKGNPVIAAWGDSLKEEMKAIAVSRDLIAQGLTHNTRVKIDGFDGYYLVKDKMNDRWKNKIDIYMGTDVKKARKWGRKKVVIYVDTLEVSE</sequence>
<dbReference type="OrthoDB" id="5624888at2"/>
<dbReference type="Proteomes" id="UP000293952">
    <property type="component" value="Unassembled WGS sequence"/>
</dbReference>